<dbReference type="RefSeq" id="WP_161160498.1">
    <property type="nucleotide sequence ID" value="NZ_WWSR01000009.1"/>
</dbReference>
<dbReference type="EMBL" id="WWSR01000009">
    <property type="protein sequence ID" value="MZJ39546.1"/>
    <property type="molecule type" value="Genomic_DNA"/>
</dbReference>
<evidence type="ECO:0000313" key="1">
    <source>
        <dbReference type="EMBL" id="MZJ39546.1"/>
    </source>
</evidence>
<proteinExistence type="predicted"/>
<reference evidence="1 2" key="1">
    <citation type="journal article" date="2019" name="Nat. Med.">
        <title>A library of human gut bacterial isolates paired with longitudinal multiomics data enables mechanistic microbiome research.</title>
        <authorList>
            <person name="Poyet M."/>
            <person name="Groussin M."/>
            <person name="Gibbons S.M."/>
            <person name="Avila-Pacheco J."/>
            <person name="Jiang X."/>
            <person name="Kearney S.M."/>
            <person name="Perrotta A.R."/>
            <person name="Berdy B."/>
            <person name="Zhao S."/>
            <person name="Lieberman T.D."/>
            <person name="Swanson P.K."/>
            <person name="Smith M."/>
            <person name="Roesemann S."/>
            <person name="Alexander J.E."/>
            <person name="Rich S.A."/>
            <person name="Livny J."/>
            <person name="Vlamakis H."/>
            <person name="Clish C."/>
            <person name="Bullock K."/>
            <person name="Deik A."/>
            <person name="Scott J."/>
            <person name="Pierce K.A."/>
            <person name="Xavier R.J."/>
            <person name="Alm E.J."/>
        </authorList>
    </citation>
    <scope>NUCLEOTIDE SEQUENCE [LARGE SCALE GENOMIC DNA]</scope>
    <source>
        <strain evidence="1 2">BIOML-A20</strain>
    </source>
</reference>
<protein>
    <recommendedName>
        <fullName evidence="3">Minor capsid protein</fullName>
    </recommendedName>
</protein>
<comment type="caution">
    <text evidence="1">The sequence shown here is derived from an EMBL/GenBank/DDBJ whole genome shotgun (WGS) entry which is preliminary data.</text>
</comment>
<dbReference type="AlphaFoldDB" id="A0A6N9JJR0"/>
<name>A0A6N9JJR0_9ACTN</name>
<evidence type="ECO:0008006" key="3">
    <source>
        <dbReference type="Google" id="ProtNLM"/>
    </source>
</evidence>
<gene>
    <name evidence="1" type="ORF">GT464_06235</name>
</gene>
<organism evidence="1 2">
    <name type="scientific">Collinsella aerofaciens</name>
    <dbReference type="NCBI Taxonomy" id="74426"/>
    <lineage>
        <taxon>Bacteria</taxon>
        <taxon>Bacillati</taxon>
        <taxon>Actinomycetota</taxon>
        <taxon>Coriobacteriia</taxon>
        <taxon>Coriobacteriales</taxon>
        <taxon>Coriobacteriaceae</taxon>
        <taxon>Collinsella</taxon>
    </lineage>
</organism>
<accession>A0A6N9JJR0</accession>
<sequence length="107" mass="11695">MSAVRIPPIPAFMRREALTIERQTEEGLAAPVDVPRCRIDRSAALAPNDYQLTAGCSARVFIDATEYAGGIAEGDIIGFDGERHAAARVQRCDHPDGTPHHWEVDVQ</sequence>
<dbReference type="Proteomes" id="UP000469380">
    <property type="component" value="Unassembled WGS sequence"/>
</dbReference>
<evidence type="ECO:0000313" key="2">
    <source>
        <dbReference type="Proteomes" id="UP000469380"/>
    </source>
</evidence>